<accession>A0A8I5R217</accession>
<sequence length="387" mass="42920">MSVTVSHHPQMRSSSCRKTSSGFPVILYYGELYNYFIIHYNIIIIEIKYTIHVMCLHHPETILPTLVCGKMVFHENGPWCQKGWGPLPYQVCPCITLLFHLPEISIISPESTPKEQKGAKNMTDIFPLWSPNFKLIHRVYFLHWTMEGLMPASPCCPGRAQHAVSAQPLLHARWTHRTAGGAEASSFGFPQRARWYLHARGVSCSHASGHWASSGGGASSLWLRTVNRTGRVPAPSSRDNGTRALFSLKERGDNGSTRMILMILLSLIFFLLRQNLALFPRLECSEAILAHYNLCLLSSSDSPASASQVAGITGAHHHPWLIFVFLVETGFHHVGQAGLELLTSSDPPASVSQSAGITGVSHRVWLNLASPLVNRNTTWYCDQCSGK</sequence>
<reference evidence="1" key="2">
    <citation type="submission" date="2025-08" db="UniProtKB">
        <authorList>
            <consortium name="Ensembl"/>
        </authorList>
    </citation>
    <scope>IDENTIFICATION</scope>
</reference>
<dbReference type="AlphaFoldDB" id="A0A8I5R217"/>
<dbReference type="Ensembl" id="ENSPANT00000069371.1">
    <property type="protein sequence ID" value="ENSPANP00000057817.1"/>
    <property type="gene ID" value="ENSPANG00000041876.1"/>
</dbReference>
<protein>
    <submittedName>
        <fullName evidence="1">Uncharacterized protein</fullName>
    </submittedName>
</protein>
<dbReference type="GeneTree" id="ENSGT01150000286943"/>
<reference evidence="1" key="3">
    <citation type="submission" date="2025-09" db="UniProtKB">
        <authorList>
            <consortium name="Ensembl"/>
        </authorList>
    </citation>
    <scope>IDENTIFICATION</scope>
</reference>
<dbReference type="OMA" id="HARWTHR"/>
<dbReference type="PRINTS" id="PR02045">
    <property type="entry name" value="F138DOMAIN"/>
</dbReference>
<organism evidence="1 2">
    <name type="scientific">Papio anubis</name>
    <name type="common">Olive baboon</name>
    <dbReference type="NCBI Taxonomy" id="9555"/>
    <lineage>
        <taxon>Eukaryota</taxon>
        <taxon>Metazoa</taxon>
        <taxon>Chordata</taxon>
        <taxon>Craniata</taxon>
        <taxon>Vertebrata</taxon>
        <taxon>Euteleostomi</taxon>
        <taxon>Mammalia</taxon>
        <taxon>Eutheria</taxon>
        <taxon>Euarchontoglires</taxon>
        <taxon>Primates</taxon>
        <taxon>Haplorrhini</taxon>
        <taxon>Catarrhini</taxon>
        <taxon>Cercopithecidae</taxon>
        <taxon>Cercopithecinae</taxon>
        <taxon>Papio</taxon>
    </lineage>
</organism>
<name>A0A8I5R217_PAPAN</name>
<dbReference type="PANTHER" id="PTHR12138:SF162">
    <property type="entry name" value="CHROMOSOME UNDETERMINED SCAFFOLD_275, WHOLE GENOME SHOTGUN SEQUENCE"/>
    <property type="match status" value="1"/>
</dbReference>
<dbReference type="Proteomes" id="UP000028761">
    <property type="component" value="Chromosome 4"/>
</dbReference>
<evidence type="ECO:0000313" key="2">
    <source>
        <dbReference type="Proteomes" id="UP000028761"/>
    </source>
</evidence>
<proteinExistence type="predicted"/>
<dbReference type="PANTHER" id="PTHR12138">
    <property type="entry name" value="PRIMATE-EXPANDED PROTEIN FAMILY"/>
    <property type="match status" value="1"/>
</dbReference>
<reference evidence="1 2" key="1">
    <citation type="submission" date="2012-03" db="EMBL/GenBank/DDBJ databases">
        <title>Whole Genome Assembly of Papio anubis.</title>
        <authorList>
            <person name="Liu Y.L."/>
            <person name="Abraham K.A."/>
            <person name="Akbar H.A."/>
            <person name="Ali S.A."/>
            <person name="Anosike U.A."/>
            <person name="Aqrawi P.A."/>
            <person name="Arias F.A."/>
            <person name="Attaway T.A."/>
            <person name="Awwad R.A."/>
            <person name="Babu C.B."/>
            <person name="Bandaranaike D.B."/>
            <person name="Battles P.B."/>
            <person name="Bell A.B."/>
            <person name="Beltran B.B."/>
            <person name="Berhane-Mersha D.B."/>
            <person name="Bess C.B."/>
            <person name="Bickham C.B."/>
            <person name="Bolden T.B."/>
            <person name="Carter K.C."/>
            <person name="Chau D.C."/>
            <person name="Chavez A.C."/>
            <person name="Clerc-Blankenburg K.C."/>
            <person name="Coyle M.C."/>
            <person name="Dao M.D."/>
            <person name="Davila M.L.D."/>
            <person name="Davy-Carroll L.D."/>
            <person name="Denson S.D."/>
            <person name="Dinh H.D."/>
            <person name="Fernandez S.F."/>
            <person name="Fernando P.F."/>
            <person name="Forbes L.F."/>
            <person name="Francis C.F."/>
            <person name="Francisco L.F."/>
            <person name="Fu Q.F."/>
            <person name="Garcia-Iii R.G."/>
            <person name="Garrett T.G."/>
            <person name="Gross S.G."/>
            <person name="Gubbala S.G."/>
            <person name="Hirani K.H."/>
            <person name="Hogues M.H."/>
            <person name="Hollins B.H."/>
            <person name="Jackson L.J."/>
            <person name="Javaid M.J."/>
            <person name="Jhangiani S.J."/>
            <person name="Johnson A.J."/>
            <person name="Johnson B.J."/>
            <person name="Jones J.J."/>
            <person name="Joshi V.J."/>
            <person name="Kalu J.K."/>
            <person name="Khan N.K."/>
            <person name="Korchina V.K."/>
            <person name="Kovar C.K."/>
            <person name="Lago L.L."/>
            <person name="Lara F.L."/>
            <person name="Le T.-K.L."/>
            <person name="Lee S.L."/>
            <person name="Legall-Iii F.L."/>
            <person name="Lemon S.L."/>
            <person name="Liu J.L."/>
            <person name="Liu Y.-S.L."/>
            <person name="Liyanage D.L."/>
            <person name="Lopez J.L."/>
            <person name="Lorensuhewa L.L."/>
            <person name="Mata R.M."/>
            <person name="Mathew T.M."/>
            <person name="Mercado C.M."/>
            <person name="Mercado I.M."/>
            <person name="Morales K.M."/>
            <person name="Morgan M.M."/>
            <person name="Munidasa M.M."/>
            <person name="Ngo D.N."/>
            <person name="Nguyen L.N."/>
            <person name="Nguyen T.N."/>
            <person name="Nguyen N.N."/>
            <person name="Obregon M.O."/>
            <person name="Okwuonu G.O."/>
            <person name="Ongeri F.O."/>
            <person name="Onwere C.O."/>
            <person name="Osifeso I.O."/>
            <person name="Parra A.P."/>
            <person name="Patil S.P."/>
            <person name="Perez A.P."/>
            <person name="Perez Y.P."/>
            <person name="Pham C.P."/>
            <person name="Pu L.-L.P."/>
            <person name="Puazo M.P."/>
            <person name="Quiroz J.Q."/>
            <person name="Rouhana J.R."/>
            <person name="Ruiz M.R."/>
            <person name="Ruiz S.-J.R."/>
            <person name="Saada N.S."/>
            <person name="Santibanez J.S."/>
            <person name="Scheel M.S."/>
            <person name="Schneider B.S."/>
            <person name="Simmons D.S."/>
            <person name="Sisson I.S."/>
            <person name="Tang L.-Y.T."/>
            <person name="Thornton R.T."/>
            <person name="Tisius J.T."/>
            <person name="Toledanes G.T."/>
            <person name="Trejos Z.T."/>
            <person name="Usmani K.U."/>
            <person name="Varghese R.V."/>
            <person name="Vattathil S.V."/>
            <person name="Vee V.V."/>
            <person name="Walker D.W."/>
            <person name="Weissenberger G.W."/>
            <person name="White C.W."/>
            <person name="Williams A.W."/>
            <person name="Woodworth J.W."/>
            <person name="Wright R.W."/>
            <person name="Zhu Y.Z."/>
            <person name="Han Y.H."/>
            <person name="Newsham I.N."/>
            <person name="Nazareth L.N."/>
            <person name="Worley K.W."/>
            <person name="Muzny D.M."/>
            <person name="Rogers J.R."/>
            <person name="Gibbs R.G."/>
        </authorList>
    </citation>
    <scope>NUCLEOTIDE SEQUENCE [LARGE SCALE GENOMIC DNA]</scope>
</reference>
<evidence type="ECO:0000313" key="1">
    <source>
        <dbReference type="Ensembl" id="ENSPANP00000057817.1"/>
    </source>
</evidence>
<keyword evidence="2" id="KW-1185">Reference proteome</keyword>